<dbReference type="RefSeq" id="WP_269561076.1">
    <property type="nucleotide sequence ID" value="NZ_CP114767.1"/>
</dbReference>
<gene>
    <name evidence="2" type="ORF">O3303_05560</name>
</gene>
<sequence length="262" mass="29899">MRRIRLLLPLLLLAGCSAPTHSAGSYPQNPVISDAQGHPRDSTTFYFPADSFRIPIDSADPTPPHSLRFASRNLYAFQAPVLANYYRGTDTYRFLWLRAFHRPVLLTLARQANGLTLRTQFLNKPAGLPRMVDILYIPPDASAAQVRKLKAQFRHWQAAPALQRELAEANRPPTPVGAEETTRSLSQEQWQHFEQLLLKSEFRQLTSREDLSVMDGADWLLEAHLADGYHLVYRHSPNKQDGFRKACEYLLDLSSARSEERY</sequence>
<dbReference type="PROSITE" id="PS51257">
    <property type="entry name" value="PROKAR_LIPOPROTEIN"/>
    <property type="match status" value="1"/>
</dbReference>
<evidence type="ECO:0000313" key="2">
    <source>
        <dbReference type="EMBL" id="WBA43031.1"/>
    </source>
</evidence>
<evidence type="ECO:0000313" key="3">
    <source>
        <dbReference type="Proteomes" id="UP001211005"/>
    </source>
</evidence>
<evidence type="ECO:0000256" key="1">
    <source>
        <dbReference type="SAM" id="SignalP"/>
    </source>
</evidence>
<evidence type="ECO:0008006" key="4">
    <source>
        <dbReference type="Google" id="ProtNLM"/>
    </source>
</evidence>
<dbReference type="EMBL" id="CP114767">
    <property type="protein sequence ID" value="WBA43031.1"/>
    <property type="molecule type" value="Genomic_DNA"/>
</dbReference>
<protein>
    <recommendedName>
        <fullName evidence="4">Lipoprotein</fullName>
    </recommendedName>
</protein>
<accession>A0ABY7LST7</accession>
<keyword evidence="1" id="KW-0732">Signal</keyword>
<reference evidence="2 3" key="1">
    <citation type="submission" date="2022-12" db="EMBL/GenBank/DDBJ databases">
        <title>Hymenobacter canadensis sp. nov. isolated from lake water of the Cambridge Bay, Canada.</title>
        <authorList>
            <person name="Kim W.H."/>
            <person name="Lee Y.M."/>
        </authorList>
    </citation>
    <scope>NUCLEOTIDE SEQUENCE [LARGE SCALE GENOMIC DNA]</scope>
    <source>
        <strain evidence="2 3">PAMC 29467</strain>
    </source>
</reference>
<feature type="signal peptide" evidence="1">
    <location>
        <begin position="1"/>
        <end position="22"/>
    </location>
</feature>
<feature type="chain" id="PRO_5045268651" description="Lipoprotein" evidence="1">
    <location>
        <begin position="23"/>
        <end position="262"/>
    </location>
</feature>
<organism evidence="2 3">
    <name type="scientific">Hymenobacter canadensis</name>
    <dbReference type="NCBI Taxonomy" id="2999067"/>
    <lineage>
        <taxon>Bacteria</taxon>
        <taxon>Pseudomonadati</taxon>
        <taxon>Bacteroidota</taxon>
        <taxon>Cytophagia</taxon>
        <taxon>Cytophagales</taxon>
        <taxon>Hymenobacteraceae</taxon>
        <taxon>Hymenobacter</taxon>
    </lineage>
</organism>
<proteinExistence type="predicted"/>
<keyword evidence="3" id="KW-1185">Reference proteome</keyword>
<name>A0ABY7LST7_9BACT</name>
<dbReference type="Proteomes" id="UP001211005">
    <property type="component" value="Chromosome"/>
</dbReference>